<gene>
    <name evidence="2" type="ORF">F4556_005374</name>
</gene>
<dbReference type="Proteomes" id="UP000573327">
    <property type="component" value="Unassembled WGS sequence"/>
</dbReference>
<sequence length="276" mass="29244">MERDPVLGGLFEDAVHRIDVPVGELVAGSMRLGRRQRLHRRLRIAGTSLVVAALATTGAATQWSSGEGDARRTVASGATSVFPERPAPSPPREQVTPEAMLQILVEMLPSGGQLTEFVPESGHPAAFSVVYDDGNGASELTVGMQPQRDPNPDLSCDGYRGLQAPGTPPPSCTTRELPDGTKLQTLTGGDGRTALYGITVHAYRPDGVRVWISAANGKTGYKGGVTRPKPPLGVLRLEAMAADPAWQLTVEHATAEEGRALVDRRLARPATPAPHD</sequence>
<comment type="caution">
    <text evidence="2">The sequence shown here is derived from an EMBL/GenBank/DDBJ whole genome shotgun (WGS) entry which is preliminary data.</text>
</comment>
<dbReference type="EMBL" id="JACHJR010000001">
    <property type="protein sequence ID" value="MBB4949839.1"/>
    <property type="molecule type" value="Genomic_DNA"/>
</dbReference>
<evidence type="ECO:0000256" key="1">
    <source>
        <dbReference type="SAM" id="MobiDB-lite"/>
    </source>
</evidence>
<dbReference type="AlphaFoldDB" id="A0A7W7SG58"/>
<protein>
    <submittedName>
        <fullName evidence="2">Uncharacterized protein</fullName>
    </submittedName>
</protein>
<reference evidence="2 3" key="1">
    <citation type="submission" date="2020-08" db="EMBL/GenBank/DDBJ databases">
        <title>Sequencing the genomes of 1000 actinobacteria strains.</title>
        <authorList>
            <person name="Klenk H.-P."/>
        </authorList>
    </citation>
    <scope>NUCLEOTIDE SEQUENCE [LARGE SCALE GENOMIC DNA]</scope>
    <source>
        <strain evidence="2 3">DSM 44786</strain>
    </source>
</reference>
<evidence type="ECO:0000313" key="2">
    <source>
        <dbReference type="EMBL" id="MBB4949839.1"/>
    </source>
</evidence>
<accession>A0A7W7SG58</accession>
<proteinExistence type="predicted"/>
<keyword evidence="3" id="KW-1185">Reference proteome</keyword>
<organism evidence="2 3">
    <name type="scientific">Kitasatospora gansuensis</name>
    <dbReference type="NCBI Taxonomy" id="258050"/>
    <lineage>
        <taxon>Bacteria</taxon>
        <taxon>Bacillati</taxon>
        <taxon>Actinomycetota</taxon>
        <taxon>Actinomycetes</taxon>
        <taxon>Kitasatosporales</taxon>
        <taxon>Streptomycetaceae</taxon>
        <taxon>Kitasatospora</taxon>
    </lineage>
</organism>
<feature type="region of interest" description="Disordered" evidence="1">
    <location>
        <begin position="75"/>
        <end position="94"/>
    </location>
</feature>
<evidence type="ECO:0000313" key="3">
    <source>
        <dbReference type="Proteomes" id="UP000573327"/>
    </source>
</evidence>
<dbReference type="RefSeq" id="WP_184920475.1">
    <property type="nucleotide sequence ID" value="NZ_JACHJR010000001.1"/>
</dbReference>
<name>A0A7W7SG58_9ACTN</name>